<evidence type="ECO:0000313" key="3">
    <source>
        <dbReference type="EMBL" id="GIH13663.1"/>
    </source>
</evidence>
<dbReference type="Pfam" id="PF08240">
    <property type="entry name" value="ADH_N"/>
    <property type="match status" value="1"/>
</dbReference>
<dbReference type="Gene3D" id="3.90.180.10">
    <property type="entry name" value="Medium-chain alcohol dehydrogenases, catalytic domain"/>
    <property type="match status" value="1"/>
</dbReference>
<evidence type="ECO:0000259" key="2">
    <source>
        <dbReference type="SMART" id="SM00829"/>
    </source>
</evidence>
<dbReference type="EMBL" id="BONZ01000015">
    <property type="protein sequence ID" value="GIH13663.1"/>
    <property type="molecule type" value="Genomic_DNA"/>
</dbReference>
<dbReference type="InterPro" id="IPR036291">
    <property type="entry name" value="NAD(P)-bd_dom_sf"/>
</dbReference>
<feature type="domain" description="Enoyl reductase (ER)" evidence="2">
    <location>
        <begin position="10"/>
        <end position="321"/>
    </location>
</feature>
<protein>
    <submittedName>
        <fullName evidence="3">Oxidoreductase</fullName>
    </submittedName>
</protein>
<gene>
    <name evidence="3" type="ORF">Raf01_18350</name>
</gene>
<proteinExistence type="predicted"/>
<dbReference type="InterPro" id="IPR051603">
    <property type="entry name" value="Zinc-ADH_QOR/CCCR"/>
</dbReference>
<dbReference type="SUPFAM" id="SSF50129">
    <property type="entry name" value="GroES-like"/>
    <property type="match status" value="1"/>
</dbReference>
<keyword evidence="4" id="KW-1185">Reference proteome</keyword>
<dbReference type="SMART" id="SM00829">
    <property type="entry name" value="PKS_ER"/>
    <property type="match status" value="1"/>
</dbReference>
<reference evidence="3" key="1">
    <citation type="submission" date="2021-01" db="EMBL/GenBank/DDBJ databases">
        <title>Whole genome shotgun sequence of Rugosimonospora africana NBRC 104875.</title>
        <authorList>
            <person name="Komaki H."/>
            <person name="Tamura T."/>
        </authorList>
    </citation>
    <scope>NUCLEOTIDE SEQUENCE</scope>
    <source>
        <strain evidence="3">NBRC 104875</strain>
    </source>
</reference>
<evidence type="ECO:0000313" key="4">
    <source>
        <dbReference type="Proteomes" id="UP000642748"/>
    </source>
</evidence>
<dbReference type="SUPFAM" id="SSF51735">
    <property type="entry name" value="NAD(P)-binding Rossmann-fold domains"/>
    <property type="match status" value="1"/>
</dbReference>
<dbReference type="Gene3D" id="3.40.50.720">
    <property type="entry name" value="NAD(P)-binding Rossmann-like Domain"/>
    <property type="match status" value="1"/>
</dbReference>
<dbReference type="InterPro" id="IPR020843">
    <property type="entry name" value="ER"/>
</dbReference>
<dbReference type="Pfam" id="PF00107">
    <property type="entry name" value="ADH_zinc_N"/>
    <property type="match status" value="1"/>
</dbReference>
<dbReference type="InterPro" id="IPR011032">
    <property type="entry name" value="GroES-like_sf"/>
</dbReference>
<comment type="caution">
    <text evidence="3">The sequence shown here is derived from an EMBL/GenBank/DDBJ whole genome shotgun (WGS) entry which is preliminary data.</text>
</comment>
<dbReference type="GO" id="GO:0016491">
    <property type="term" value="F:oxidoreductase activity"/>
    <property type="evidence" value="ECO:0007669"/>
    <property type="project" value="InterPro"/>
</dbReference>
<name>A0A8J3VPU2_9ACTN</name>
<dbReference type="InterPro" id="IPR013154">
    <property type="entry name" value="ADH-like_N"/>
</dbReference>
<evidence type="ECO:0000256" key="1">
    <source>
        <dbReference type="ARBA" id="ARBA00022857"/>
    </source>
</evidence>
<keyword evidence="1" id="KW-0521">NADP</keyword>
<accession>A0A8J3VPU2</accession>
<sequence length="329" mass="34445">MRAAYIERLGPVDEIRYGELPDPRPGPADVLVRVAATTVNAVDTFIRSGAWRTPVQFPFVIARDLVGTVVETGADVTGFRPGDPVWCNSLGHAGRQGAAAELAVVPVDRLYHLPAGVSAEDAVTVFHPAGTAYLALFTHGRLQAGQTVVVIGAGGNVGGAAILFAVEAGARVIAVASDRDADYCRSLGAAEFVDYRDPDWTGAIRRAAPDGVDLYLDSAGKNELADALDLLAWRGRVVVVAGMATRPVVPAASLYLKDATVTGFVISRATVTELAEAADAINRLLAAGSLHSRAVDLLPLSEAAESHRRQEAGELHGRRIAVQIGTVGS</sequence>
<dbReference type="CDD" id="cd08253">
    <property type="entry name" value="zeta_crystallin"/>
    <property type="match status" value="1"/>
</dbReference>
<dbReference type="PANTHER" id="PTHR44154:SF1">
    <property type="entry name" value="QUINONE OXIDOREDUCTASE"/>
    <property type="match status" value="1"/>
</dbReference>
<dbReference type="InterPro" id="IPR013149">
    <property type="entry name" value="ADH-like_C"/>
</dbReference>
<dbReference type="RefSeq" id="WP_203917326.1">
    <property type="nucleotide sequence ID" value="NZ_BONZ01000015.1"/>
</dbReference>
<dbReference type="Proteomes" id="UP000642748">
    <property type="component" value="Unassembled WGS sequence"/>
</dbReference>
<dbReference type="PANTHER" id="PTHR44154">
    <property type="entry name" value="QUINONE OXIDOREDUCTASE"/>
    <property type="match status" value="1"/>
</dbReference>
<organism evidence="3 4">
    <name type="scientific">Rugosimonospora africana</name>
    <dbReference type="NCBI Taxonomy" id="556532"/>
    <lineage>
        <taxon>Bacteria</taxon>
        <taxon>Bacillati</taxon>
        <taxon>Actinomycetota</taxon>
        <taxon>Actinomycetes</taxon>
        <taxon>Micromonosporales</taxon>
        <taxon>Micromonosporaceae</taxon>
        <taxon>Rugosimonospora</taxon>
    </lineage>
</organism>
<dbReference type="AlphaFoldDB" id="A0A8J3VPU2"/>